<reference evidence="1 2" key="1">
    <citation type="submission" date="2013-09" db="EMBL/GenBank/DDBJ databases">
        <authorList>
            <person name="Alapati N."/>
            <person name="Amjadi S."/>
            <person name="Brashears C.B."/>
            <person name="Briell V.C."/>
            <person name="Cody B.J."/>
            <person name="Durham R.J."/>
            <person name="Griffin A.K."/>
            <person name="Henderson M.S."/>
            <person name="Interrante E.J."/>
            <person name="Killingsworth B.W."/>
            <person name="Kolar C.R."/>
            <person name="Lee T."/>
            <person name="Mundhenk S.E."/>
            <person name="Myers M.E."/>
            <person name="Olaniyan O.M."/>
            <person name="Orlando C.M."/>
            <person name="Peterson C.E."/>
            <person name="Riley B.C."/>
            <person name="Sawyer L.E."/>
            <person name="Simitzi N.J."/>
            <person name="St Cyr M.K."/>
            <person name="White R.K."/>
            <person name="Wu H."/>
            <person name="Adair T.L."/>
            <person name="Gibbon B.C."/>
            <person name="Buck G.A."/>
            <person name="Campbell R."/>
            <person name="Carvalho M.R."/>
            <person name="Duckworth R.A."/>
            <person name="Dunn T."/>
            <person name="Halpern C."/>
            <person name="Johnson A."/>
            <person name="Kiflezghi M.G."/>
            <person name="Lee V."/>
            <person name="Loviza R.A."/>
            <person name="Serrano M.G."/>
            <person name="Shah Z.V."/>
            <person name="Sharma K."/>
            <person name="Voegtly L.J."/>
            <person name="Walstead R."/>
            <person name="Wang Y.P."/>
            <person name="Bradley K.W."/>
            <person name="Clarke D.Q."/>
            <person name="Barker L.P."/>
            <person name="Bailey C."/>
            <person name="Asai D.J."/>
            <person name="Bowman C.A."/>
            <person name="Russell D.A."/>
            <person name="Pope W.H."/>
            <person name="Jacobs-Sera D."/>
            <person name="Hendrix R.W."/>
            <person name="Hatfull G.F."/>
        </authorList>
    </citation>
    <scope>NUCLEOTIDE SEQUENCE [LARGE SCALE GENOMIC DNA]</scope>
</reference>
<proteinExistence type="predicted"/>
<keyword evidence="2" id="KW-1185">Reference proteome</keyword>
<name>V5UQD3_9CAUD</name>
<accession>V5UQD3</accession>
<gene>
    <name evidence="1" type="primary">75</name>
    <name evidence="1" type="ORF">PBI_VALIDUS_75</name>
</gene>
<sequence length="106" mass="11371">MMRRPSPAAGSANSTHSVLDSCCAAQIAQIRTDRFDESVLTFSQVNTYKRVLSTDSTDFYGLTSRVEIWGVSAGRFPLGAVCGAHMQKSVLSVLTLPVANCGLMGR</sequence>
<organism evidence="1 2">
    <name type="scientific">Mycobacterium phage Validus</name>
    <dbReference type="NCBI Taxonomy" id="1414747"/>
    <lineage>
        <taxon>Viruses</taxon>
        <taxon>Duplodnaviria</taxon>
        <taxon>Heunggongvirae</taxon>
        <taxon>Uroviricota</taxon>
        <taxon>Caudoviricetes</taxon>
        <taxon>Weiservirinae</taxon>
        <taxon>Anayavirus</taxon>
        <taxon>Anayavirus validus</taxon>
    </lineage>
</organism>
<dbReference type="KEGG" id="vg:18479872"/>
<dbReference type="RefSeq" id="YP_009002725.1">
    <property type="nucleotide sequence ID" value="NC_023498.1"/>
</dbReference>
<dbReference type="EMBL" id="KF713486">
    <property type="protein sequence ID" value="AHB79605.1"/>
    <property type="molecule type" value="Genomic_DNA"/>
</dbReference>
<evidence type="ECO:0000313" key="2">
    <source>
        <dbReference type="Proteomes" id="UP000018806"/>
    </source>
</evidence>
<evidence type="ECO:0000313" key="1">
    <source>
        <dbReference type="EMBL" id="AHB79605.1"/>
    </source>
</evidence>
<dbReference type="Proteomes" id="UP000018806">
    <property type="component" value="Segment"/>
</dbReference>
<dbReference type="GeneID" id="18479872"/>
<protein>
    <submittedName>
        <fullName evidence="1">Uncharacterized protein</fullName>
    </submittedName>
</protein>